<organism evidence="1 2">
    <name type="scientific">Bacillus mesophilus</name>
    <dbReference type="NCBI Taxonomy" id="1808955"/>
    <lineage>
        <taxon>Bacteria</taxon>
        <taxon>Bacillati</taxon>
        <taxon>Bacillota</taxon>
        <taxon>Bacilli</taxon>
        <taxon>Bacillales</taxon>
        <taxon>Bacillaceae</taxon>
        <taxon>Bacillus</taxon>
    </lineage>
</organism>
<dbReference type="EMBL" id="JAAIWM010000008">
    <property type="protein sequence ID" value="NEY73590.1"/>
    <property type="molecule type" value="Genomic_DNA"/>
</dbReference>
<evidence type="ECO:0000313" key="2">
    <source>
        <dbReference type="Proteomes" id="UP000481043"/>
    </source>
</evidence>
<dbReference type="InterPro" id="IPR045640">
    <property type="entry name" value="DUF6407"/>
</dbReference>
<name>A0A6M0QDE5_9BACI</name>
<gene>
    <name evidence="1" type="ORF">G4D63_17885</name>
</gene>
<dbReference type="AlphaFoldDB" id="A0A6M0QDE5"/>
<evidence type="ECO:0000313" key="1">
    <source>
        <dbReference type="EMBL" id="NEY73590.1"/>
    </source>
</evidence>
<dbReference type="Pfam" id="PF19945">
    <property type="entry name" value="DUF6407"/>
    <property type="match status" value="1"/>
</dbReference>
<reference evidence="1 2" key="1">
    <citation type="submission" date="2020-02" db="EMBL/GenBank/DDBJ databases">
        <title>Bacillus aquiflavi sp. nov., isolated from yellow water of strong flavor Chinese baijiu in Yibin region of China.</title>
        <authorList>
            <person name="Xie J."/>
        </authorList>
    </citation>
    <scope>NUCLEOTIDE SEQUENCE [LARGE SCALE GENOMIC DNA]</scope>
    <source>
        <strain evidence="1 2">SA4</strain>
    </source>
</reference>
<dbReference type="RefSeq" id="WP_163181288.1">
    <property type="nucleotide sequence ID" value="NZ_JAAIWM010000008.1"/>
</dbReference>
<dbReference type="Proteomes" id="UP000481043">
    <property type="component" value="Unassembled WGS sequence"/>
</dbReference>
<protein>
    <submittedName>
        <fullName evidence="1">Uncharacterized protein</fullName>
    </submittedName>
</protein>
<keyword evidence="2" id="KW-1185">Reference proteome</keyword>
<proteinExistence type="predicted"/>
<sequence length="94" mass="11069">MNLEDFIKEYKGSIKNFNPSNIEHLRSMITSGVDSFNLKSFEEVEDIEGEDRSFLYVHSMAEENLLTKMIQLSFDHNSELTIEDVYQGRIIRQY</sequence>
<accession>A0A6M0QDE5</accession>
<comment type="caution">
    <text evidence="1">The sequence shown here is derived from an EMBL/GenBank/DDBJ whole genome shotgun (WGS) entry which is preliminary data.</text>
</comment>